<dbReference type="SUPFAM" id="SSF46689">
    <property type="entry name" value="Homeodomain-like"/>
    <property type="match status" value="1"/>
</dbReference>
<comment type="caution">
    <text evidence="6">The sequence shown here is derived from an EMBL/GenBank/DDBJ whole genome shotgun (WGS) entry which is preliminary data.</text>
</comment>
<dbReference type="InterPro" id="IPR050109">
    <property type="entry name" value="HTH-type_TetR-like_transc_reg"/>
</dbReference>
<dbReference type="Pfam" id="PF00440">
    <property type="entry name" value="TetR_N"/>
    <property type="match status" value="1"/>
</dbReference>
<dbReference type="STRING" id="1869.MB27_11995"/>
<evidence type="ECO:0000256" key="2">
    <source>
        <dbReference type="ARBA" id="ARBA00023125"/>
    </source>
</evidence>
<dbReference type="InterPro" id="IPR009057">
    <property type="entry name" value="Homeodomain-like_sf"/>
</dbReference>
<name>A0A0A6URT8_ACTUT</name>
<dbReference type="PANTHER" id="PTHR30055:SF234">
    <property type="entry name" value="HTH-TYPE TRANSCRIPTIONAL REGULATOR BETI"/>
    <property type="match status" value="1"/>
</dbReference>
<dbReference type="PRINTS" id="PR00455">
    <property type="entry name" value="HTHTETR"/>
</dbReference>
<keyword evidence="3" id="KW-0804">Transcription</keyword>
<dbReference type="Pfam" id="PF21597">
    <property type="entry name" value="TetR_C_43"/>
    <property type="match status" value="1"/>
</dbReference>
<dbReference type="GO" id="GO:0003700">
    <property type="term" value="F:DNA-binding transcription factor activity"/>
    <property type="evidence" value="ECO:0007669"/>
    <property type="project" value="TreeGrafter"/>
</dbReference>
<dbReference type="PROSITE" id="PS50977">
    <property type="entry name" value="HTH_TETR_2"/>
    <property type="match status" value="1"/>
</dbReference>
<evidence type="ECO:0000256" key="4">
    <source>
        <dbReference type="PROSITE-ProRule" id="PRU00335"/>
    </source>
</evidence>
<dbReference type="RefSeq" id="WP_043524420.1">
    <property type="nucleotide sequence ID" value="NZ_BAABKU010000016.1"/>
</dbReference>
<dbReference type="AlphaFoldDB" id="A0A0A6URT8"/>
<dbReference type="InterPro" id="IPR049445">
    <property type="entry name" value="TetR_SbtR-like_C"/>
</dbReference>
<organism evidence="6 7">
    <name type="scientific">Actinoplanes utahensis</name>
    <dbReference type="NCBI Taxonomy" id="1869"/>
    <lineage>
        <taxon>Bacteria</taxon>
        <taxon>Bacillati</taxon>
        <taxon>Actinomycetota</taxon>
        <taxon>Actinomycetes</taxon>
        <taxon>Micromonosporales</taxon>
        <taxon>Micromonosporaceae</taxon>
        <taxon>Actinoplanes</taxon>
    </lineage>
</organism>
<gene>
    <name evidence="6" type="ORF">MB27_11995</name>
</gene>
<dbReference type="PANTHER" id="PTHR30055">
    <property type="entry name" value="HTH-TYPE TRANSCRIPTIONAL REGULATOR RUTR"/>
    <property type="match status" value="1"/>
</dbReference>
<dbReference type="GO" id="GO:0000976">
    <property type="term" value="F:transcription cis-regulatory region binding"/>
    <property type="evidence" value="ECO:0007669"/>
    <property type="project" value="TreeGrafter"/>
</dbReference>
<protein>
    <recommendedName>
        <fullName evidence="5">HTH tetR-type domain-containing protein</fullName>
    </recommendedName>
</protein>
<dbReference type="EMBL" id="JRTT01000012">
    <property type="protein sequence ID" value="KHD77174.1"/>
    <property type="molecule type" value="Genomic_DNA"/>
</dbReference>
<evidence type="ECO:0000259" key="5">
    <source>
        <dbReference type="PROSITE" id="PS50977"/>
    </source>
</evidence>
<keyword evidence="2 4" id="KW-0238">DNA-binding</keyword>
<sequence length="187" mass="19207">MATGGFVRSDAQQNRERVLAAARAEFTAHGAAASLNKIAQRAGVGPATLYRHFPTAQTLLVAIIAADVATLCAAGNALLGHADPGDALRIWLRQVAAHATKMRGLVATELLVAAGDAALADCHDSIRTVGAALLDRTGNPGAIAVDDLLTAVNALAWASERMPADPGRLDRLLGLLATGFADRRGGS</sequence>
<dbReference type="Proteomes" id="UP000054537">
    <property type="component" value="Unassembled WGS sequence"/>
</dbReference>
<reference evidence="6 7" key="1">
    <citation type="submission" date="2014-10" db="EMBL/GenBank/DDBJ databases">
        <title>Draft genome sequence of Actinoplanes utahensis NRRL 12052.</title>
        <authorList>
            <person name="Velasco-Bucheli B."/>
            <person name="del Cerro C."/>
            <person name="Hormigo D."/>
            <person name="Garcia J.L."/>
            <person name="Acebal C."/>
            <person name="Arroyo M."/>
            <person name="de la Mata I."/>
        </authorList>
    </citation>
    <scope>NUCLEOTIDE SEQUENCE [LARGE SCALE GENOMIC DNA]</scope>
    <source>
        <strain evidence="6 7">NRRL 12052</strain>
    </source>
</reference>
<evidence type="ECO:0000313" key="6">
    <source>
        <dbReference type="EMBL" id="KHD77174.1"/>
    </source>
</evidence>
<feature type="domain" description="HTH tetR-type" evidence="5">
    <location>
        <begin position="12"/>
        <end position="71"/>
    </location>
</feature>
<evidence type="ECO:0000256" key="3">
    <source>
        <dbReference type="ARBA" id="ARBA00023163"/>
    </source>
</evidence>
<evidence type="ECO:0000313" key="7">
    <source>
        <dbReference type="Proteomes" id="UP000054537"/>
    </source>
</evidence>
<evidence type="ECO:0000256" key="1">
    <source>
        <dbReference type="ARBA" id="ARBA00023015"/>
    </source>
</evidence>
<dbReference type="OrthoDB" id="3295174at2"/>
<dbReference type="InterPro" id="IPR001647">
    <property type="entry name" value="HTH_TetR"/>
</dbReference>
<proteinExistence type="predicted"/>
<dbReference type="Gene3D" id="1.10.357.10">
    <property type="entry name" value="Tetracycline Repressor, domain 2"/>
    <property type="match status" value="1"/>
</dbReference>
<dbReference type="eggNOG" id="COG1309">
    <property type="taxonomic scope" value="Bacteria"/>
</dbReference>
<keyword evidence="1" id="KW-0805">Transcription regulation</keyword>
<keyword evidence="7" id="KW-1185">Reference proteome</keyword>
<feature type="DNA-binding region" description="H-T-H motif" evidence="4">
    <location>
        <begin position="34"/>
        <end position="53"/>
    </location>
</feature>
<accession>A0A0A6URT8</accession>